<dbReference type="InterPro" id="IPR033932">
    <property type="entry name" value="YtcJ-like"/>
</dbReference>
<evidence type="ECO:0000313" key="2">
    <source>
        <dbReference type="EMBL" id="TDP91491.1"/>
    </source>
</evidence>
<feature type="domain" description="Amidohydrolase 3" evidence="1">
    <location>
        <begin position="52"/>
        <end position="546"/>
    </location>
</feature>
<gene>
    <name evidence="2" type="ORF">EDF62_2108</name>
</gene>
<dbReference type="PANTHER" id="PTHR22642:SF2">
    <property type="entry name" value="PROTEIN LONG AFTER FAR-RED 3"/>
    <property type="match status" value="1"/>
</dbReference>
<comment type="caution">
    <text evidence="2">The sequence shown here is derived from an EMBL/GenBank/DDBJ whole genome shotgun (WGS) entry which is preliminary data.</text>
</comment>
<dbReference type="InterPro" id="IPR011059">
    <property type="entry name" value="Metal-dep_hydrolase_composite"/>
</dbReference>
<dbReference type="Pfam" id="PF07969">
    <property type="entry name" value="Amidohydro_3"/>
    <property type="match status" value="1"/>
</dbReference>
<dbReference type="InterPro" id="IPR032466">
    <property type="entry name" value="Metal_Hydrolase"/>
</dbReference>
<dbReference type="OrthoDB" id="3238066at2"/>
<dbReference type="PANTHER" id="PTHR22642">
    <property type="entry name" value="IMIDAZOLONEPROPIONASE"/>
    <property type="match status" value="1"/>
</dbReference>
<organism evidence="2 3">
    <name type="scientific">Leucobacter luti</name>
    <dbReference type="NCBI Taxonomy" id="340320"/>
    <lineage>
        <taxon>Bacteria</taxon>
        <taxon>Bacillati</taxon>
        <taxon>Actinomycetota</taxon>
        <taxon>Actinomycetes</taxon>
        <taxon>Micrococcales</taxon>
        <taxon>Microbacteriaceae</taxon>
        <taxon>Leucobacter</taxon>
    </lineage>
</organism>
<dbReference type="InterPro" id="IPR013108">
    <property type="entry name" value="Amidohydro_3"/>
</dbReference>
<accession>A0A4R6RWS2</accession>
<evidence type="ECO:0000313" key="3">
    <source>
        <dbReference type="Proteomes" id="UP000295601"/>
    </source>
</evidence>
<dbReference type="Gene3D" id="3.20.20.140">
    <property type="entry name" value="Metal-dependent hydrolases"/>
    <property type="match status" value="1"/>
</dbReference>
<dbReference type="Gene3D" id="2.30.40.10">
    <property type="entry name" value="Urease, subunit C, domain 1"/>
    <property type="match status" value="1"/>
</dbReference>
<keyword evidence="3" id="KW-1185">Reference proteome</keyword>
<protein>
    <recommendedName>
        <fullName evidence="1">Amidohydrolase 3 domain-containing protein</fullName>
    </recommendedName>
</protein>
<dbReference type="CDD" id="cd01300">
    <property type="entry name" value="YtcJ_like"/>
    <property type="match status" value="1"/>
</dbReference>
<evidence type="ECO:0000259" key="1">
    <source>
        <dbReference type="Pfam" id="PF07969"/>
    </source>
</evidence>
<sequence length="557" mass="59388">MHIDVLFTGGAIFAGAGEPLHGYAVAVTGNRIIGVMPEAEAQALASSGTRRVDLAGALLSPGFQDAHIHPISGGVESLQCDLTASTDATDAVRRIAAYAAAAPTEPWILGAGWSMDHFAGGAPTRALIDAVVPDRPVLLMSRDHHSAWANTAAIRAAGLSAETPDPADGRIEREADGFPAGTFHEGAGDLFDAVKPQNSADLIYRGLLRAQEDLIAQGITGWQDAWVGADGPGTGTIEAYERAIAEGQLLVHVVGAQWWERDRGVEQIPEKLARRDARLASGTADRFELGTVKMMVDGVAENHTASMIAPYRDAQGHDTCNHGISFVEPAVLREAVTTLDAAGMQVHFHALGDRAVRDALDAVTEARATNGPSDGRHHLAHLQVVAEADTPRFALADAVANLQMLWATHEEQLDTLTIPFLQEGAVQRQYPFGDLQRDGARLAAGSDWPVSTADPLAAIHIGVTRVGPGNGTPPLAGEHQRLDLVTALTAYTSGTAYVNHRDHDTGFIRAGYLANLVVIEPNPFELAPEDLYQARVRETWIDGSRAYARSESLRIPR</sequence>
<dbReference type="SUPFAM" id="SSF51338">
    <property type="entry name" value="Composite domain of metallo-dependent hydrolases"/>
    <property type="match status" value="1"/>
</dbReference>
<dbReference type="GO" id="GO:0016810">
    <property type="term" value="F:hydrolase activity, acting on carbon-nitrogen (but not peptide) bonds"/>
    <property type="evidence" value="ECO:0007669"/>
    <property type="project" value="InterPro"/>
</dbReference>
<name>A0A4R6RWS2_9MICO</name>
<dbReference type="AlphaFoldDB" id="A0A4R6RWS2"/>
<dbReference type="Gene3D" id="3.10.310.70">
    <property type="match status" value="1"/>
</dbReference>
<dbReference type="SUPFAM" id="SSF51556">
    <property type="entry name" value="Metallo-dependent hydrolases"/>
    <property type="match status" value="1"/>
</dbReference>
<dbReference type="Proteomes" id="UP000295601">
    <property type="component" value="Unassembled WGS sequence"/>
</dbReference>
<proteinExistence type="predicted"/>
<dbReference type="EMBL" id="SNYA01000005">
    <property type="protein sequence ID" value="TDP91491.1"/>
    <property type="molecule type" value="Genomic_DNA"/>
</dbReference>
<dbReference type="RefSeq" id="WP_133616971.1">
    <property type="nucleotide sequence ID" value="NZ_SNYA01000005.1"/>
</dbReference>
<reference evidence="2 3" key="1">
    <citation type="submission" date="2019-03" db="EMBL/GenBank/DDBJ databases">
        <title>Genomic analyses of the natural microbiome of Caenorhabditis elegans.</title>
        <authorList>
            <person name="Samuel B."/>
        </authorList>
    </citation>
    <scope>NUCLEOTIDE SEQUENCE [LARGE SCALE GENOMIC DNA]</scope>
    <source>
        <strain evidence="2 3">JUb18</strain>
    </source>
</reference>